<dbReference type="Pfam" id="PF05135">
    <property type="entry name" value="Phage_connect_1"/>
    <property type="match status" value="1"/>
</dbReference>
<dbReference type="InterPro" id="IPR021146">
    <property type="entry name" value="Phage_gp6-like_head-tail"/>
</dbReference>
<dbReference type="CDD" id="cd08054">
    <property type="entry name" value="gp6"/>
    <property type="match status" value="1"/>
</dbReference>
<accession>A0A6M3KDS0</accession>
<proteinExistence type="predicted"/>
<dbReference type="Gene3D" id="1.10.3230.30">
    <property type="entry name" value="Phage gp6-like head-tail connector protein"/>
    <property type="match status" value="1"/>
</dbReference>
<dbReference type="EMBL" id="MT142401">
    <property type="protein sequence ID" value="QJA79992.1"/>
    <property type="molecule type" value="Genomic_DNA"/>
</dbReference>
<reference evidence="2" key="1">
    <citation type="submission" date="2020-03" db="EMBL/GenBank/DDBJ databases">
        <title>The deep terrestrial virosphere.</title>
        <authorList>
            <person name="Holmfeldt K."/>
            <person name="Nilsson E."/>
            <person name="Simone D."/>
            <person name="Lopez-Fernandez M."/>
            <person name="Wu X."/>
            <person name="de Brujin I."/>
            <person name="Lundin D."/>
            <person name="Andersson A."/>
            <person name="Bertilsson S."/>
            <person name="Dopson M."/>
        </authorList>
    </citation>
    <scope>NUCLEOTIDE SEQUENCE</scope>
    <source>
        <strain evidence="2">MM415A00805</strain>
        <strain evidence="1">MM415B00468</strain>
    </source>
</reference>
<dbReference type="AlphaFoldDB" id="A0A6M3KDS0"/>
<organism evidence="2">
    <name type="scientific">viral metagenome</name>
    <dbReference type="NCBI Taxonomy" id="1070528"/>
    <lineage>
        <taxon>unclassified sequences</taxon>
        <taxon>metagenomes</taxon>
        <taxon>organismal metagenomes</taxon>
    </lineage>
</organism>
<dbReference type="EMBL" id="MT141525">
    <property type="protein sequence ID" value="QJA64748.1"/>
    <property type="molecule type" value="Genomic_DNA"/>
</dbReference>
<protein>
    <submittedName>
        <fullName evidence="2">Putative head-tail connector</fullName>
    </submittedName>
</protein>
<evidence type="ECO:0000313" key="1">
    <source>
        <dbReference type="EMBL" id="QJA64748.1"/>
    </source>
</evidence>
<dbReference type="InterPro" id="IPR006450">
    <property type="entry name" value="Phage_HK97_gp6-like"/>
</dbReference>
<evidence type="ECO:0000313" key="2">
    <source>
        <dbReference type="EMBL" id="QJA79992.1"/>
    </source>
</evidence>
<name>A0A6M3KDS0_9ZZZZ</name>
<dbReference type="NCBIfam" id="TIGR01560">
    <property type="entry name" value="put_DNA_pack"/>
    <property type="match status" value="1"/>
</dbReference>
<gene>
    <name evidence="2" type="ORF">MM415A00805_0019</name>
    <name evidence="1" type="ORF">MM415B00468_0035</name>
</gene>
<sequence length="108" mass="12113">MSVPSLEQFKRHLRIRHSQEDEDLQEKLDTAIADAAEFLNRPIPWLAAEQPEVGAPVYVAVPKPVRGAILIMGAELYANREQGVVGTIYTKMNTAENMLRPFRINLGV</sequence>